<dbReference type="Proteomes" id="UP000276417">
    <property type="component" value="Plasmid unnamed2"/>
</dbReference>
<reference evidence="1 2" key="1">
    <citation type="submission" date="2018-11" db="EMBL/GenBank/DDBJ databases">
        <title>Deinococcus shelandsis sp. nov., isolated from South Shetland Islands soil of Antarctica.</title>
        <authorList>
            <person name="Tian J."/>
        </authorList>
    </citation>
    <scope>NUCLEOTIDE SEQUENCE [LARGE SCALE GENOMIC DNA]</scope>
    <source>
        <strain evidence="1 2">S14-83T</strain>
        <plasmid evidence="1 2">unnamed2</plasmid>
    </source>
</reference>
<dbReference type="KEGG" id="dph:EHF33_19320"/>
<keyword evidence="1" id="KW-0614">Plasmid</keyword>
<keyword evidence="2" id="KW-1185">Reference proteome</keyword>
<dbReference type="EMBL" id="CP034186">
    <property type="protein sequence ID" value="AZI45147.1"/>
    <property type="molecule type" value="Genomic_DNA"/>
</dbReference>
<organism evidence="1 2">
    <name type="scientific">Deinococcus psychrotolerans</name>
    <dbReference type="NCBI Taxonomy" id="2489213"/>
    <lineage>
        <taxon>Bacteria</taxon>
        <taxon>Thermotogati</taxon>
        <taxon>Deinococcota</taxon>
        <taxon>Deinococci</taxon>
        <taxon>Deinococcales</taxon>
        <taxon>Deinococcaceae</taxon>
        <taxon>Deinococcus</taxon>
    </lineage>
</organism>
<evidence type="ECO:0000313" key="1">
    <source>
        <dbReference type="EMBL" id="AZI45147.1"/>
    </source>
</evidence>
<proteinExistence type="predicted"/>
<geneLocation type="plasmid" evidence="1 2">
    <name>unnamed2</name>
</geneLocation>
<accession>A0A3G8YLI4</accession>
<sequence>MLRVLTERDISGGAATGRISVAPQERGGTVTVEDATQNALRAYRDGLYYVFVDDKQIESLNEPLALRPDSTLLLLRLTALAGG</sequence>
<name>A0A3G8YLI4_9DEIO</name>
<protein>
    <submittedName>
        <fullName evidence="1">Uncharacterized protein</fullName>
    </submittedName>
</protein>
<evidence type="ECO:0000313" key="2">
    <source>
        <dbReference type="Proteomes" id="UP000276417"/>
    </source>
</evidence>
<dbReference type="OrthoDB" id="71830at2"/>
<dbReference type="AlphaFoldDB" id="A0A3G8YLI4"/>
<gene>
    <name evidence="1" type="ORF">EHF33_19320</name>
</gene>